<dbReference type="PANTHER" id="PTHR31351:SF30">
    <property type="entry name" value="VAN3-BINDING PROTEIN-LIKE"/>
    <property type="match status" value="1"/>
</dbReference>
<protein>
    <submittedName>
        <fullName evidence="4">Uncharacterized protein</fullName>
    </submittedName>
</protein>
<evidence type="ECO:0000259" key="3">
    <source>
        <dbReference type="Pfam" id="PF08458"/>
    </source>
</evidence>
<feature type="domain" description="Pleckstrin-like plant" evidence="3">
    <location>
        <begin position="314"/>
        <end position="412"/>
    </location>
</feature>
<dbReference type="Pfam" id="PF05703">
    <property type="entry name" value="Auxin_canalis"/>
    <property type="match status" value="1"/>
</dbReference>
<dbReference type="Pfam" id="PF08458">
    <property type="entry name" value="PH_2"/>
    <property type="match status" value="1"/>
</dbReference>
<gene>
    <name evidence="4" type="ORF">LUZ63_010231</name>
</gene>
<dbReference type="GO" id="GO:0010087">
    <property type="term" value="P:phloem or xylem histogenesis"/>
    <property type="evidence" value="ECO:0007669"/>
    <property type="project" value="TreeGrafter"/>
</dbReference>
<comment type="caution">
    <text evidence="4">The sequence shown here is derived from an EMBL/GenBank/DDBJ whole genome shotgun (WGS) entry which is preliminary data.</text>
</comment>
<evidence type="ECO:0000313" key="4">
    <source>
        <dbReference type="EMBL" id="KAJ1693533.1"/>
    </source>
</evidence>
<feature type="compositionally biased region" description="Basic and acidic residues" evidence="1">
    <location>
        <begin position="26"/>
        <end position="38"/>
    </location>
</feature>
<dbReference type="GO" id="GO:0010305">
    <property type="term" value="P:leaf vascular tissue pattern formation"/>
    <property type="evidence" value="ECO:0007669"/>
    <property type="project" value="TreeGrafter"/>
</dbReference>
<accession>A0A9Q0CGL8</accession>
<dbReference type="AlphaFoldDB" id="A0A9Q0CGL8"/>
<evidence type="ECO:0000256" key="1">
    <source>
        <dbReference type="SAM" id="MobiDB-lite"/>
    </source>
</evidence>
<dbReference type="Proteomes" id="UP001151287">
    <property type="component" value="Unassembled WGS sequence"/>
</dbReference>
<reference evidence="4" key="1">
    <citation type="journal article" date="2022" name="Cell">
        <title>Repeat-based holocentromeres influence genome architecture and karyotype evolution.</title>
        <authorList>
            <person name="Hofstatter P.G."/>
            <person name="Thangavel G."/>
            <person name="Lux T."/>
            <person name="Neumann P."/>
            <person name="Vondrak T."/>
            <person name="Novak P."/>
            <person name="Zhang M."/>
            <person name="Costa L."/>
            <person name="Castellani M."/>
            <person name="Scott A."/>
            <person name="Toegelov H."/>
            <person name="Fuchs J."/>
            <person name="Mata-Sucre Y."/>
            <person name="Dias Y."/>
            <person name="Vanzela A.L.L."/>
            <person name="Huettel B."/>
            <person name="Almeida C.C.S."/>
            <person name="Simkova H."/>
            <person name="Souza G."/>
            <person name="Pedrosa-Harand A."/>
            <person name="Macas J."/>
            <person name="Mayer K.F.X."/>
            <person name="Houben A."/>
            <person name="Marques A."/>
        </authorList>
    </citation>
    <scope>NUCLEOTIDE SEQUENCE</scope>
    <source>
        <strain evidence="4">RhyBre1mFocal</strain>
    </source>
</reference>
<name>A0A9Q0CGL8_9POAL</name>
<evidence type="ECO:0000313" key="5">
    <source>
        <dbReference type="Proteomes" id="UP001151287"/>
    </source>
</evidence>
<dbReference type="EMBL" id="JAMQYH010000003">
    <property type="protein sequence ID" value="KAJ1693533.1"/>
    <property type="molecule type" value="Genomic_DNA"/>
</dbReference>
<feature type="domain" description="VAN3-binding protein-like auxin canalisation" evidence="2">
    <location>
        <begin position="57"/>
        <end position="297"/>
    </location>
</feature>
<dbReference type="PANTHER" id="PTHR31351">
    <property type="entry name" value="EXPRESSED PROTEIN"/>
    <property type="match status" value="1"/>
</dbReference>
<dbReference type="InterPro" id="IPR013666">
    <property type="entry name" value="PH_pln"/>
</dbReference>
<keyword evidence="5" id="KW-1185">Reference proteome</keyword>
<sequence>MEHPRNSMKFGKIPFQRSRSVPPQRVNERTQKMDEKTGTEWSKGKSQFSKCYPLNIPDNPHEAMEFLSRSWSPSSSNFFQILSANSLVTSHENSETDEEDPCQESNTSLVGYNESSIGQLDELLATLSDLKSNHSAHQIHTTIQASRVQLGNMKSWLRPEIFCSLSKNCRRKRKEVLRFHEAQVHAALAVARLAAAIAGTVANSNIEASNISSKRFCLSKQRDNTAVDMNTIVTSAAALVATVCAEAAEAVGAKRNQVTSAIRTGLESRSSADMLTLTATAATCLRGAATLKQRAESNCCLPEGYKALQRGARMHLCMPTGQIQLKMVSISTKNDKIVLKLGTRHLRGAFTTYEEYRIFDALHDSRDGRDFKDDNSYYCVTLCTTGGTIQLLFQDQNNCKFWNSTICDLLSSYRLKHNY</sequence>
<dbReference type="OrthoDB" id="684573at2759"/>
<feature type="region of interest" description="Disordered" evidence="1">
    <location>
        <begin position="1"/>
        <end position="44"/>
    </location>
</feature>
<organism evidence="4 5">
    <name type="scientific">Rhynchospora breviuscula</name>
    <dbReference type="NCBI Taxonomy" id="2022672"/>
    <lineage>
        <taxon>Eukaryota</taxon>
        <taxon>Viridiplantae</taxon>
        <taxon>Streptophyta</taxon>
        <taxon>Embryophyta</taxon>
        <taxon>Tracheophyta</taxon>
        <taxon>Spermatophyta</taxon>
        <taxon>Magnoliopsida</taxon>
        <taxon>Liliopsida</taxon>
        <taxon>Poales</taxon>
        <taxon>Cyperaceae</taxon>
        <taxon>Cyperoideae</taxon>
        <taxon>Rhynchosporeae</taxon>
        <taxon>Rhynchospora</taxon>
    </lineage>
</organism>
<dbReference type="GO" id="GO:0009734">
    <property type="term" value="P:auxin-activated signaling pathway"/>
    <property type="evidence" value="ECO:0007669"/>
    <property type="project" value="TreeGrafter"/>
</dbReference>
<dbReference type="InterPro" id="IPR008546">
    <property type="entry name" value="VAN3-bd-like_auxin_canal"/>
</dbReference>
<dbReference type="InterPro" id="IPR040269">
    <property type="entry name" value="VAB"/>
</dbReference>
<proteinExistence type="predicted"/>
<evidence type="ECO:0000259" key="2">
    <source>
        <dbReference type="Pfam" id="PF05703"/>
    </source>
</evidence>